<dbReference type="AlphaFoldDB" id="A0AAV7KGS2"/>
<comment type="caution">
    <text evidence="1">The sequence shown here is derived from an EMBL/GenBank/DDBJ whole genome shotgun (WGS) entry which is preliminary data.</text>
</comment>
<protein>
    <submittedName>
        <fullName evidence="1">Uncharacterized protein</fullName>
    </submittedName>
</protein>
<gene>
    <name evidence="1" type="ORF">LOD99_10749</name>
</gene>
<dbReference type="PANTHER" id="PTHR38323">
    <property type="entry name" value="PROTEIN HEATR9"/>
    <property type="match status" value="1"/>
</dbReference>
<dbReference type="InterPro" id="IPR052873">
    <property type="entry name" value="HEATR9"/>
</dbReference>
<accession>A0AAV7KGS2</accession>
<dbReference type="InterPro" id="IPR011989">
    <property type="entry name" value="ARM-like"/>
</dbReference>
<dbReference type="InterPro" id="IPR016024">
    <property type="entry name" value="ARM-type_fold"/>
</dbReference>
<dbReference type="Proteomes" id="UP001165289">
    <property type="component" value="Unassembled WGS sequence"/>
</dbReference>
<dbReference type="Gene3D" id="1.25.10.10">
    <property type="entry name" value="Leucine-rich Repeat Variant"/>
    <property type="match status" value="1"/>
</dbReference>
<evidence type="ECO:0000313" key="2">
    <source>
        <dbReference type="Proteomes" id="UP001165289"/>
    </source>
</evidence>
<proteinExistence type="predicted"/>
<name>A0AAV7KGS2_9METZ</name>
<organism evidence="1 2">
    <name type="scientific">Oopsacas minuta</name>
    <dbReference type="NCBI Taxonomy" id="111878"/>
    <lineage>
        <taxon>Eukaryota</taxon>
        <taxon>Metazoa</taxon>
        <taxon>Porifera</taxon>
        <taxon>Hexactinellida</taxon>
        <taxon>Hexasterophora</taxon>
        <taxon>Lyssacinosida</taxon>
        <taxon>Leucopsacidae</taxon>
        <taxon>Oopsacas</taxon>
    </lineage>
</organism>
<keyword evidence="2" id="KW-1185">Reference proteome</keyword>
<dbReference type="EMBL" id="JAKMXF010000057">
    <property type="protein sequence ID" value="KAI6659501.1"/>
    <property type="molecule type" value="Genomic_DNA"/>
</dbReference>
<dbReference type="PANTHER" id="PTHR38323:SF1">
    <property type="entry name" value="PROTEIN HEATR9"/>
    <property type="match status" value="1"/>
</dbReference>
<dbReference type="SUPFAM" id="SSF48371">
    <property type="entry name" value="ARM repeat"/>
    <property type="match status" value="1"/>
</dbReference>
<sequence>MISRNPKIFPYLSPRLEILLNGHYQKLRYLQEAMEEVILDLKGIDSQDLFWSKLESIRNRVNELIISYQVALKIYNELFCTKRKFENAIRENINIKCVQNRSSWIEERLGKLLQRRDRAGARLRRDKNYQPKPSKCLANTSNEFNRNVMGDYIGSTKRSNLPHWHSLNNLLYSEKYYDKKFDDTVITATEQDITFMRNQLSSSQMTLESSPNLNILKPSSLISQINISGSISSISNQNSLNNSLTNSNSSIMAILLPTENCSIDNDFAGVSRASSVDKTIHIQDMDSVISNNLITPNDLDKEDCHSTISTNLRCYDELYIQKQQKERKNFQEINCSGISHYTENENPHYIKLSNLRRRYLNHTLDNCTFVKPHCAIYSTFMATRSTFLNDHLYPKIAYSSVLQTCAPIISQNDTNVTKLVSSKSTSFYPSCSNNKIKIMHSKIRQNSLTEFKSEIKDKFIITYLQELASPVTTSNSLIAILSLLHKMPNYIPSFIIPIFNLFRYNSDLRVRYEAMKILLSLCQVHDEILLFSLGVFELDNWTIHLDLLQSFRLYLPIFNVKSSSILESFKIHLSKFSNASCDGIIIESLLLLTYYFPSLASKEVLLTVFLSNTFKDYCVILCTYFVKHMDLNEEIIIFILSRLLSDSEHDRLEVAKLLCSIQPNDWSLTSRHYCYSLLSRLLWEDPSRFVREQIKQTIFNIGMLSDIISEITSKLDDNNDLIRLRAIKSLGSLQETSPNSIQRLLEILEIDSSTTVKLQAIKTLSIISKYEPKLQSVIIEKSKGEGYIALEAQKIMKSSLYNLTNVNIQ</sequence>
<reference evidence="1 2" key="1">
    <citation type="journal article" date="2023" name="BMC Biol.">
        <title>The compact genome of the sponge Oopsacas minuta (Hexactinellida) is lacking key metazoan core genes.</title>
        <authorList>
            <person name="Santini S."/>
            <person name="Schenkelaars Q."/>
            <person name="Jourda C."/>
            <person name="Duchesne M."/>
            <person name="Belahbib H."/>
            <person name="Rocher C."/>
            <person name="Selva M."/>
            <person name="Riesgo A."/>
            <person name="Vervoort M."/>
            <person name="Leys S.P."/>
            <person name="Kodjabachian L."/>
            <person name="Le Bivic A."/>
            <person name="Borchiellini C."/>
            <person name="Claverie J.M."/>
            <person name="Renard E."/>
        </authorList>
    </citation>
    <scope>NUCLEOTIDE SEQUENCE [LARGE SCALE GENOMIC DNA]</scope>
    <source>
        <strain evidence="1">SPO-2</strain>
    </source>
</reference>
<evidence type="ECO:0000313" key="1">
    <source>
        <dbReference type="EMBL" id="KAI6659501.1"/>
    </source>
</evidence>